<keyword evidence="4" id="KW-0325">Glycoprotein</keyword>
<feature type="transmembrane region" description="Helical" evidence="5">
    <location>
        <begin position="143"/>
        <end position="167"/>
    </location>
</feature>
<keyword evidence="5" id="KW-1133">Transmembrane helix</keyword>
<accession>A0A6P7XZU3</accession>
<dbReference type="InterPro" id="IPR013783">
    <property type="entry name" value="Ig-like_fold"/>
</dbReference>
<evidence type="ECO:0000313" key="7">
    <source>
        <dbReference type="RefSeq" id="XP_030056054.1"/>
    </source>
</evidence>
<dbReference type="InParanoid" id="A0A6P7XZU3"/>
<proteinExistence type="predicted"/>
<dbReference type="PANTHER" id="PTHR12080:SF93">
    <property type="entry name" value="V-SET AND TRANSMEMBRANE DOMAIN-CONTAINING PROTEIN 5"/>
    <property type="match status" value="1"/>
</dbReference>
<dbReference type="KEGG" id="muo:115468458"/>
<dbReference type="GO" id="GO:0030425">
    <property type="term" value="C:dendrite"/>
    <property type="evidence" value="ECO:0007669"/>
    <property type="project" value="TreeGrafter"/>
</dbReference>
<evidence type="ECO:0000256" key="4">
    <source>
        <dbReference type="ARBA" id="ARBA00023180"/>
    </source>
</evidence>
<keyword evidence="2" id="KW-0732">Signal</keyword>
<dbReference type="GO" id="GO:1904891">
    <property type="term" value="P:positive regulation of excitatory synapse assembly"/>
    <property type="evidence" value="ECO:0007669"/>
    <property type="project" value="TreeGrafter"/>
</dbReference>
<evidence type="ECO:0000256" key="1">
    <source>
        <dbReference type="ARBA" id="ARBA00004370"/>
    </source>
</evidence>
<evidence type="ECO:0000256" key="2">
    <source>
        <dbReference type="ARBA" id="ARBA00022729"/>
    </source>
</evidence>
<protein>
    <submittedName>
        <fullName evidence="7">V-set and transmembrane domain-containing protein 5</fullName>
    </submittedName>
</protein>
<comment type="subcellular location">
    <subcellularLocation>
        <location evidence="1">Membrane</location>
    </subcellularLocation>
</comment>
<evidence type="ECO:0000256" key="3">
    <source>
        <dbReference type="ARBA" id="ARBA00023136"/>
    </source>
</evidence>
<feature type="transmembrane region" description="Helical" evidence="5">
    <location>
        <begin position="12"/>
        <end position="33"/>
    </location>
</feature>
<dbReference type="GeneID" id="115468458"/>
<reference evidence="7" key="1">
    <citation type="submission" date="2025-08" db="UniProtKB">
        <authorList>
            <consortium name="RefSeq"/>
        </authorList>
    </citation>
    <scope>IDENTIFICATION</scope>
</reference>
<dbReference type="Gene3D" id="2.60.40.10">
    <property type="entry name" value="Immunoglobulins"/>
    <property type="match status" value="1"/>
</dbReference>
<sequence length="203" mass="22798">MWTLAGRRNGTFLGLTLCFTGLCLPTLGVSLLVPQPIINATAAENILLPVEHSCIGIPAIKWEYMSNWGWGLQNIISWKAGIFVNVSKSYDARVHRYENGSIQLLNVGMKDAGYYVVTVVEELGATKRGIIILNVYEVLYEDLHFVVVFIAFLAAVAAILICFIWVCDKFVHIFLKKRRRLKEQATEDIQLQTIEGESMEEGC</sequence>
<evidence type="ECO:0000256" key="5">
    <source>
        <dbReference type="SAM" id="Phobius"/>
    </source>
</evidence>
<dbReference type="InterPro" id="IPR036179">
    <property type="entry name" value="Ig-like_dom_sf"/>
</dbReference>
<keyword evidence="5 7" id="KW-0812">Transmembrane</keyword>
<organism evidence="6 7">
    <name type="scientific">Microcaecilia unicolor</name>
    <dbReference type="NCBI Taxonomy" id="1415580"/>
    <lineage>
        <taxon>Eukaryota</taxon>
        <taxon>Metazoa</taxon>
        <taxon>Chordata</taxon>
        <taxon>Craniata</taxon>
        <taxon>Vertebrata</taxon>
        <taxon>Euteleostomi</taxon>
        <taxon>Amphibia</taxon>
        <taxon>Gymnophiona</taxon>
        <taxon>Siphonopidae</taxon>
        <taxon>Microcaecilia</taxon>
    </lineage>
</organism>
<dbReference type="GO" id="GO:0030424">
    <property type="term" value="C:axon"/>
    <property type="evidence" value="ECO:0007669"/>
    <property type="project" value="TreeGrafter"/>
</dbReference>
<dbReference type="Proteomes" id="UP000515156">
    <property type="component" value="Chromosome 4"/>
</dbReference>
<dbReference type="FunCoup" id="A0A6P7XZU3">
    <property type="interactions" value="174"/>
</dbReference>
<keyword evidence="6" id="KW-1185">Reference proteome</keyword>
<dbReference type="AlphaFoldDB" id="A0A6P7XZU3"/>
<dbReference type="GO" id="GO:0046847">
    <property type="term" value="P:filopodium assembly"/>
    <property type="evidence" value="ECO:0007669"/>
    <property type="project" value="TreeGrafter"/>
</dbReference>
<dbReference type="InterPro" id="IPR015631">
    <property type="entry name" value="CD2/SLAM_rcpt"/>
</dbReference>
<dbReference type="GO" id="GO:0005886">
    <property type="term" value="C:plasma membrane"/>
    <property type="evidence" value="ECO:0007669"/>
    <property type="project" value="TreeGrafter"/>
</dbReference>
<dbReference type="RefSeq" id="XP_030056054.1">
    <property type="nucleotide sequence ID" value="XM_030200194.1"/>
</dbReference>
<keyword evidence="3 5" id="KW-0472">Membrane</keyword>
<dbReference type="SUPFAM" id="SSF48726">
    <property type="entry name" value="Immunoglobulin"/>
    <property type="match status" value="1"/>
</dbReference>
<dbReference type="PANTHER" id="PTHR12080">
    <property type="entry name" value="SIGNALING LYMPHOCYTIC ACTIVATION MOLECULE"/>
    <property type="match status" value="1"/>
</dbReference>
<evidence type="ECO:0000313" key="6">
    <source>
        <dbReference type="Proteomes" id="UP000515156"/>
    </source>
</evidence>
<dbReference type="OrthoDB" id="9933251at2759"/>
<name>A0A6P7XZU3_9AMPH</name>
<gene>
    <name evidence="7" type="primary">VSTM5</name>
</gene>
<dbReference type="CTD" id="387804"/>